<keyword evidence="2" id="KW-1185">Reference proteome</keyword>
<evidence type="ECO:0000313" key="2">
    <source>
        <dbReference type="Proteomes" id="UP000237218"/>
    </source>
</evidence>
<protein>
    <submittedName>
        <fullName evidence="1">Uncharacterized protein</fullName>
    </submittedName>
</protein>
<organism evidence="1 2">
    <name type="scientific">Parasaccharibacter apium</name>
    <dbReference type="NCBI Taxonomy" id="1510841"/>
    <lineage>
        <taxon>Bacteria</taxon>
        <taxon>Pseudomonadati</taxon>
        <taxon>Pseudomonadota</taxon>
        <taxon>Alphaproteobacteria</taxon>
        <taxon>Acetobacterales</taxon>
        <taxon>Acetobacteraceae</taxon>
        <taxon>Parasaccharibacter</taxon>
    </lineage>
</organism>
<accession>A0ABX4ZK49</accession>
<sequence>MSLFPGEGEGMVVDHICEPEALKHDALTIPPFSAIEGENERLQWGVTSTARNKVIAAILERQKQDAREYRKNLRPPAYLTAPDSKYFVDQCRFIRVEFPETAQQEGREGHVDATCHFQKGNDNYWRADSCHFSSPKGTGDDIIKSAKDFVTAKCWSSEDFDIKINNYGIGTAEVDFTLGDE</sequence>
<proteinExistence type="predicted"/>
<dbReference type="EMBL" id="LMYI01000019">
    <property type="protein sequence ID" value="POS61187.1"/>
    <property type="molecule type" value="Genomic_DNA"/>
</dbReference>
<name>A0ABX4ZK49_9PROT</name>
<dbReference type="Proteomes" id="UP000237218">
    <property type="component" value="Unassembled WGS sequence"/>
</dbReference>
<reference evidence="1 2" key="1">
    <citation type="submission" date="2018-02" db="EMBL/GenBank/DDBJ databases">
        <title>Draft genome sequences of four Parasaccharibacter apium strains isolated from honey bees.</title>
        <authorList>
            <person name="Corby-Harris V.L."/>
            <person name="Anderson K.E."/>
        </authorList>
    </citation>
    <scope>NUCLEOTIDE SEQUENCE [LARGE SCALE GENOMIC DNA]</scope>
    <source>
        <strain evidence="1 2">B8</strain>
    </source>
</reference>
<evidence type="ECO:0000313" key="1">
    <source>
        <dbReference type="EMBL" id="POS61187.1"/>
    </source>
</evidence>
<gene>
    <name evidence="1" type="ORF">ASQ42_08815</name>
</gene>
<comment type="caution">
    <text evidence="1">The sequence shown here is derived from an EMBL/GenBank/DDBJ whole genome shotgun (WGS) entry which is preliminary data.</text>
</comment>